<evidence type="ECO:0000313" key="5">
    <source>
        <dbReference type="Proteomes" id="UP000585614"/>
    </source>
</evidence>
<dbReference type="InterPro" id="IPR037196">
    <property type="entry name" value="HSP90_C"/>
</dbReference>
<dbReference type="Gene3D" id="3.40.50.11260">
    <property type="match status" value="1"/>
</dbReference>
<protein>
    <submittedName>
        <fullName evidence="4">Uncharacterized protein</fullName>
    </submittedName>
</protein>
<sequence>MVTAMGSLPTLLLWSECVSGGIKAVYMTEPVYEHCVQQLKKFDGKSLVSVTQESLELPEDEKKQKMEDSKAKFENFCTLMKEVLDKKVEKVTISSWLVSSPCCVVTSTYGWTANMEQIMKAQALWDNSAMGYMTAKKHLEINLTTPLWRLCGRSWWLTRMTRLLKTLWCCDLKLCCSLLVAHFRIPRPTPTASTA</sequence>
<organism evidence="4 5">
    <name type="scientific">Rhinolophus ferrumequinum</name>
    <name type="common">Greater horseshoe bat</name>
    <dbReference type="NCBI Taxonomy" id="59479"/>
    <lineage>
        <taxon>Eukaryota</taxon>
        <taxon>Metazoa</taxon>
        <taxon>Chordata</taxon>
        <taxon>Craniata</taxon>
        <taxon>Vertebrata</taxon>
        <taxon>Euteleostomi</taxon>
        <taxon>Mammalia</taxon>
        <taxon>Eutheria</taxon>
        <taxon>Laurasiatheria</taxon>
        <taxon>Chiroptera</taxon>
        <taxon>Yinpterochiroptera</taxon>
        <taxon>Rhinolophoidea</taxon>
        <taxon>Rhinolophidae</taxon>
        <taxon>Rhinolophinae</taxon>
        <taxon>Rhinolophus</taxon>
    </lineage>
</organism>
<reference evidence="4 5" key="1">
    <citation type="journal article" date="2020" name="Nature">
        <title>Six reference-quality genomes reveal evolution of bat adaptations.</title>
        <authorList>
            <person name="Jebb D."/>
            <person name="Huang Z."/>
            <person name="Pippel M."/>
            <person name="Hughes G.M."/>
            <person name="Lavrichenko K."/>
            <person name="Devanna P."/>
            <person name="Winkler S."/>
            <person name="Jermiin L.S."/>
            <person name="Skirmuntt E.C."/>
            <person name="Katzourakis A."/>
            <person name="Burkitt-Gray L."/>
            <person name="Ray D.A."/>
            <person name="Sullivan K.A.M."/>
            <person name="Roscito J.G."/>
            <person name="Kirilenko B.M."/>
            <person name="Davalos L.M."/>
            <person name="Corthals A.P."/>
            <person name="Power M.L."/>
            <person name="Jones G."/>
            <person name="Ransome R.D."/>
            <person name="Dechmann D.K.N."/>
            <person name="Locatelli A.G."/>
            <person name="Puechmaille S.J."/>
            <person name="Fedrigo O."/>
            <person name="Jarvis E.D."/>
            <person name="Hiller M."/>
            <person name="Vernes S.C."/>
            <person name="Myers E.W."/>
            <person name="Teeling E.C."/>
        </authorList>
    </citation>
    <scope>NUCLEOTIDE SEQUENCE [LARGE SCALE GENOMIC DNA]</scope>
    <source>
        <strain evidence="4">MRhiFer1</strain>
        <tissue evidence="4">Lung</tissue>
    </source>
</reference>
<gene>
    <name evidence="4" type="ORF">mRhiFer1_008769</name>
</gene>
<dbReference type="PANTHER" id="PTHR11528">
    <property type="entry name" value="HEAT SHOCK PROTEIN 90 FAMILY MEMBER"/>
    <property type="match status" value="1"/>
</dbReference>
<evidence type="ECO:0000256" key="3">
    <source>
        <dbReference type="SAM" id="SignalP"/>
    </source>
</evidence>
<dbReference type="GO" id="GO:0140662">
    <property type="term" value="F:ATP-dependent protein folding chaperone"/>
    <property type="evidence" value="ECO:0007669"/>
    <property type="project" value="InterPro"/>
</dbReference>
<dbReference type="AlphaFoldDB" id="A0A7J7TM95"/>
<dbReference type="GO" id="GO:0016887">
    <property type="term" value="F:ATP hydrolysis activity"/>
    <property type="evidence" value="ECO:0007669"/>
    <property type="project" value="InterPro"/>
</dbReference>
<accession>A0A7J7TM95</accession>
<dbReference type="Pfam" id="PF00183">
    <property type="entry name" value="HSP90"/>
    <property type="match status" value="1"/>
</dbReference>
<comment type="caution">
    <text evidence="4">The sequence shown here is derived from an EMBL/GenBank/DDBJ whole genome shotgun (WGS) entry which is preliminary data.</text>
</comment>
<dbReference type="Proteomes" id="UP000585614">
    <property type="component" value="Unassembled WGS sequence"/>
</dbReference>
<evidence type="ECO:0000256" key="2">
    <source>
        <dbReference type="ARBA" id="ARBA00023186"/>
    </source>
</evidence>
<evidence type="ECO:0000256" key="1">
    <source>
        <dbReference type="ARBA" id="ARBA00008239"/>
    </source>
</evidence>
<keyword evidence="3" id="KW-0732">Signal</keyword>
<dbReference type="InterPro" id="IPR001404">
    <property type="entry name" value="Hsp90_fam"/>
</dbReference>
<keyword evidence="2" id="KW-0143">Chaperone</keyword>
<proteinExistence type="inferred from homology"/>
<comment type="similarity">
    <text evidence="1">Belongs to the heat shock protein 90 family.</text>
</comment>
<feature type="chain" id="PRO_5029685702" evidence="3">
    <location>
        <begin position="25"/>
        <end position="195"/>
    </location>
</feature>
<feature type="signal peptide" evidence="3">
    <location>
        <begin position="1"/>
        <end position="24"/>
    </location>
</feature>
<dbReference type="EMBL" id="JACAGC010000019">
    <property type="protein sequence ID" value="KAF6301858.1"/>
    <property type="molecule type" value="Genomic_DNA"/>
</dbReference>
<dbReference type="Gene3D" id="1.20.120.790">
    <property type="entry name" value="Heat shock protein 90, C-terminal domain"/>
    <property type="match status" value="1"/>
</dbReference>
<name>A0A7J7TM95_RHIFE</name>
<dbReference type="SUPFAM" id="SSF110942">
    <property type="entry name" value="HSP90 C-terminal domain"/>
    <property type="match status" value="1"/>
</dbReference>
<dbReference type="GO" id="GO:0051082">
    <property type="term" value="F:unfolded protein binding"/>
    <property type="evidence" value="ECO:0007669"/>
    <property type="project" value="InterPro"/>
</dbReference>
<dbReference type="GO" id="GO:0005524">
    <property type="term" value="F:ATP binding"/>
    <property type="evidence" value="ECO:0007669"/>
    <property type="project" value="InterPro"/>
</dbReference>
<evidence type="ECO:0000313" key="4">
    <source>
        <dbReference type="EMBL" id="KAF6301858.1"/>
    </source>
</evidence>